<dbReference type="PANTHER" id="PTHR34702">
    <property type="entry name" value="NA(+)/H(+) ANTIPORTER SUBUNIT F1"/>
    <property type="match status" value="1"/>
</dbReference>
<proteinExistence type="predicted"/>
<evidence type="ECO:0000256" key="6">
    <source>
        <dbReference type="ARBA" id="ARBA00023136"/>
    </source>
</evidence>
<evidence type="ECO:0000256" key="4">
    <source>
        <dbReference type="ARBA" id="ARBA00022692"/>
    </source>
</evidence>
<evidence type="ECO:0000313" key="9">
    <source>
        <dbReference type="Proteomes" id="UP001206983"/>
    </source>
</evidence>
<keyword evidence="6 7" id="KW-0472">Membrane</keyword>
<evidence type="ECO:0000256" key="7">
    <source>
        <dbReference type="SAM" id="Phobius"/>
    </source>
</evidence>
<keyword evidence="2" id="KW-0813">Transport</keyword>
<evidence type="ECO:0000256" key="1">
    <source>
        <dbReference type="ARBA" id="ARBA00004651"/>
    </source>
</evidence>
<sequence length="86" mass="9336">MNLLDLALVVMTLSLLPCLYRIVFGPTVADRVVGLDALTLVIVVILGAYSYVQESPFFLDAALVMAIIGFIGTIAIARYLEEGEIF</sequence>
<reference evidence="8 9" key="1">
    <citation type="journal article" date="2011" name="Appl. Environ. Microbiol.">
        <title>Methanogenic archaea isolated from Taiwan's Chelungpu fault.</title>
        <authorList>
            <person name="Wu S.Y."/>
            <person name="Lai M.C."/>
        </authorList>
    </citation>
    <scope>NUCLEOTIDE SEQUENCE [LARGE SCALE GENOMIC DNA]</scope>
    <source>
        <strain evidence="8 9">St545Mb</strain>
    </source>
</reference>
<dbReference type="EMBL" id="JTEO01000004">
    <property type="protein sequence ID" value="MCQ6963108.1"/>
    <property type="molecule type" value="Genomic_DNA"/>
</dbReference>
<keyword evidence="4 7" id="KW-0812">Transmembrane</keyword>
<evidence type="ECO:0000256" key="2">
    <source>
        <dbReference type="ARBA" id="ARBA00022448"/>
    </source>
</evidence>
<dbReference type="NCBIfam" id="NF009247">
    <property type="entry name" value="PRK12599.1-6"/>
    <property type="match status" value="1"/>
</dbReference>
<dbReference type="PANTHER" id="PTHR34702:SF1">
    <property type="entry name" value="NA(+)_H(+) ANTIPORTER SUBUNIT F"/>
    <property type="match status" value="1"/>
</dbReference>
<dbReference type="AlphaFoldDB" id="A0AAE3HBK8"/>
<comment type="caution">
    <text evidence="8">The sequence shown here is derived from an EMBL/GenBank/DDBJ whole genome shotgun (WGS) entry which is preliminary data.</text>
</comment>
<evidence type="ECO:0000256" key="5">
    <source>
        <dbReference type="ARBA" id="ARBA00022989"/>
    </source>
</evidence>
<name>A0AAE3HBK8_9EURY</name>
<keyword evidence="5 7" id="KW-1133">Transmembrane helix</keyword>
<dbReference type="InterPro" id="IPR007208">
    <property type="entry name" value="MrpF/PhaF-like"/>
</dbReference>
<protein>
    <submittedName>
        <fullName evidence="8">Cation:proton antiporter</fullName>
    </submittedName>
</protein>
<accession>A0AAE3HBK8</accession>
<dbReference type="GO" id="GO:0015385">
    <property type="term" value="F:sodium:proton antiporter activity"/>
    <property type="evidence" value="ECO:0007669"/>
    <property type="project" value="TreeGrafter"/>
</dbReference>
<dbReference type="RefSeq" id="WP_256623004.1">
    <property type="nucleotide sequence ID" value="NZ_JTEO01000004.1"/>
</dbReference>
<keyword evidence="3" id="KW-1003">Cell membrane</keyword>
<comment type="subcellular location">
    <subcellularLocation>
        <location evidence="1">Cell membrane</location>
        <topology evidence="1">Multi-pass membrane protein</topology>
    </subcellularLocation>
</comment>
<keyword evidence="9" id="KW-1185">Reference proteome</keyword>
<dbReference type="PIRSF" id="PIRSF028784">
    <property type="entry name" value="MrpF"/>
    <property type="match status" value="1"/>
</dbReference>
<evidence type="ECO:0000256" key="3">
    <source>
        <dbReference type="ARBA" id="ARBA00022475"/>
    </source>
</evidence>
<feature type="transmembrane region" description="Helical" evidence="7">
    <location>
        <begin position="6"/>
        <end position="23"/>
    </location>
</feature>
<dbReference type="Pfam" id="PF04066">
    <property type="entry name" value="MrpF_PhaF"/>
    <property type="match status" value="1"/>
</dbReference>
<feature type="transmembrane region" description="Helical" evidence="7">
    <location>
        <begin position="35"/>
        <end position="52"/>
    </location>
</feature>
<gene>
    <name evidence="8" type="ORF">PV02_08715</name>
</gene>
<organism evidence="8 9">
    <name type="scientific">Methanolobus chelungpuianus</name>
    <dbReference type="NCBI Taxonomy" id="502115"/>
    <lineage>
        <taxon>Archaea</taxon>
        <taxon>Methanobacteriati</taxon>
        <taxon>Methanobacteriota</taxon>
        <taxon>Stenosarchaea group</taxon>
        <taxon>Methanomicrobia</taxon>
        <taxon>Methanosarcinales</taxon>
        <taxon>Methanosarcinaceae</taxon>
        <taxon>Methanolobus</taxon>
    </lineage>
</organism>
<dbReference type="GO" id="GO:0005886">
    <property type="term" value="C:plasma membrane"/>
    <property type="evidence" value="ECO:0007669"/>
    <property type="project" value="UniProtKB-SubCell"/>
</dbReference>
<dbReference type="Proteomes" id="UP001206983">
    <property type="component" value="Unassembled WGS sequence"/>
</dbReference>
<evidence type="ECO:0000313" key="8">
    <source>
        <dbReference type="EMBL" id="MCQ6963108.1"/>
    </source>
</evidence>
<feature type="transmembrane region" description="Helical" evidence="7">
    <location>
        <begin position="58"/>
        <end position="80"/>
    </location>
</feature>